<dbReference type="PANTHER" id="PTHR18964:SF165">
    <property type="entry name" value="BETA-GLUCOSIDE KINASE"/>
    <property type="match status" value="1"/>
</dbReference>
<dbReference type="InterPro" id="IPR000600">
    <property type="entry name" value="ROK"/>
</dbReference>
<dbReference type="InterPro" id="IPR043129">
    <property type="entry name" value="ATPase_NBD"/>
</dbReference>
<dbReference type="Pfam" id="PF00480">
    <property type="entry name" value="ROK"/>
    <property type="match status" value="1"/>
</dbReference>
<evidence type="ECO:0000256" key="1">
    <source>
        <dbReference type="ARBA" id="ARBA00006479"/>
    </source>
</evidence>
<proteinExistence type="inferred from homology"/>
<dbReference type="SUPFAM" id="SSF53067">
    <property type="entry name" value="Actin-like ATPase domain"/>
    <property type="match status" value="1"/>
</dbReference>
<dbReference type="RefSeq" id="WP_209558158.1">
    <property type="nucleotide sequence ID" value="NZ_JAEDXU010000007.1"/>
</dbReference>
<comment type="caution">
    <text evidence="2">The sequence shown here is derived from an EMBL/GenBank/DDBJ whole genome shotgun (WGS) entry which is preliminary data.</text>
</comment>
<evidence type="ECO:0000313" key="3">
    <source>
        <dbReference type="Proteomes" id="UP000673375"/>
    </source>
</evidence>
<dbReference type="EMBL" id="JAEDXU010000007">
    <property type="protein sequence ID" value="MBP1047379.1"/>
    <property type="molecule type" value="Genomic_DNA"/>
</dbReference>
<dbReference type="PANTHER" id="PTHR18964">
    <property type="entry name" value="ROK (REPRESSOR, ORF, KINASE) FAMILY"/>
    <property type="match status" value="1"/>
</dbReference>
<dbReference type="Proteomes" id="UP000673375">
    <property type="component" value="Unassembled WGS sequence"/>
</dbReference>
<evidence type="ECO:0000313" key="2">
    <source>
        <dbReference type="EMBL" id="MBP1047379.1"/>
    </source>
</evidence>
<comment type="similarity">
    <text evidence="1">Belongs to the ROK (NagC/XylR) family.</text>
</comment>
<gene>
    <name evidence="2" type="ORF">I6N96_13930</name>
</gene>
<sequence length="310" mass="33631">MYVGFDIGGTNIKYGVLDEAGEIIEKAMIETKQKKEEILSELTEIVQHYKKEYAIEGIGISAPGVIQKNGFMTTAGAIHSLYEINLKEEIESRTGLPTAVENDANAAAIAEKWIGNAQELDNYLCIVLGTGVGGGIVINGQVYRGAHGMAGEFGYMMIDDLPPSGNIEAVSLNWRGAVVGGLYPQYNKALRKEDPNALVIKDAKVIMERAKIGEATAIAVLDRYYQDLAVGLINLIGSFDPEAILIGGGISANEEFMQQLISKIDLLEDRHESIRFLKDKTIGKIQPAKLRNDAGMIGAVYQVKQLPGSK</sequence>
<name>A0ABS4CNP4_9ENTE</name>
<keyword evidence="3" id="KW-1185">Reference proteome</keyword>
<protein>
    <submittedName>
        <fullName evidence="2">ROK family protein</fullName>
    </submittedName>
</protein>
<dbReference type="CDD" id="cd24152">
    <property type="entry name" value="ASKHA_NBD_ROK-like"/>
    <property type="match status" value="1"/>
</dbReference>
<reference evidence="2 3" key="1">
    <citation type="submission" date="2020-12" db="EMBL/GenBank/DDBJ databases">
        <title>Vagococcus allomyrinae sp. nov. and Enterococcus lavae sp. nov., isolated from the larvae of Allomyrina dichotoma.</title>
        <authorList>
            <person name="Lee S.D."/>
        </authorList>
    </citation>
    <scope>NUCLEOTIDE SEQUENCE [LARGE SCALE GENOMIC DNA]</scope>
    <source>
        <strain evidence="2 3">BWM-S5</strain>
    </source>
</reference>
<organism evidence="2 3">
    <name type="scientific">Enterococcus larvae</name>
    <dbReference type="NCBI Taxonomy" id="2794352"/>
    <lineage>
        <taxon>Bacteria</taxon>
        <taxon>Bacillati</taxon>
        <taxon>Bacillota</taxon>
        <taxon>Bacilli</taxon>
        <taxon>Lactobacillales</taxon>
        <taxon>Enterococcaceae</taxon>
        <taxon>Enterococcus</taxon>
    </lineage>
</organism>
<dbReference type="Gene3D" id="3.30.420.40">
    <property type="match status" value="2"/>
</dbReference>
<accession>A0ABS4CNP4</accession>